<accession>A0A5R8WSS4</accession>
<evidence type="ECO:0000256" key="3">
    <source>
        <dbReference type="ARBA" id="ARBA00022989"/>
    </source>
</evidence>
<name>A0A5R8WSS4_9BACT</name>
<keyword evidence="3 5" id="KW-1133">Transmembrane helix</keyword>
<proteinExistence type="predicted"/>
<dbReference type="AlphaFoldDB" id="A0A5R8WSS4"/>
<keyword evidence="2 5" id="KW-0812">Transmembrane</keyword>
<feature type="transmembrane region" description="Helical" evidence="5">
    <location>
        <begin position="82"/>
        <end position="99"/>
    </location>
</feature>
<dbReference type="Pfam" id="PF13564">
    <property type="entry name" value="DoxX_2"/>
    <property type="match status" value="1"/>
</dbReference>
<dbReference type="EMBL" id="VAJM01000003">
    <property type="protein sequence ID" value="TLM94233.1"/>
    <property type="molecule type" value="Genomic_DNA"/>
</dbReference>
<protein>
    <submittedName>
        <fullName evidence="6">DoxX family protein</fullName>
    </submittedName>
</protein>
<feature type="transmembrane region" description="Helical" evidence="5">
    <location>
        <begin position="16"/>
        <end position="35"/>
    </location>
</feature>
<evidence type="ECO:0000313" key="6">
    <source>
        <dbReference type="EMBL" id="TLM94233.1"/>
    </source>
</evidence>
<comment type="subcellular location">
    <subcellularLocation>
        <location evidence="1">Membrane</location>
        <topology evidence="1">Multi-pass membrane protein</topology>
    </subcellularLocation>
</comment>
<evidence type="ECO:0000256" key="2">
    <source>
        <dbReference type="ARBA" id="ARBA00022692"/>
    </source>
</evidence>
<dbReference type="PIRSF" id="PIRSF030066">
    <property type="entry name" value="UCP030066"/>
    <property type="match status" value="1"/>
</dbReference>
<organism evidence="6 7">
    <name type="scientific">Hymenobacter jeollabukensis</name>
    <dbReference type="NCBI Taxonomy" id="2025313"/>
    <lineage>
        <taxon>Bacteria</taxon>
        <taxon>Pseudomonadati</taxon>
        <taxon>Bacteroidota</taxon>
        <taxon>Cytophagia</taxon>
        <taxon>Cytophagales</taxon>
        <taxon>Hymenobacteraceae</taxon>
        <taxon>Hymenobacter</taxon>
    </lineage>
</organism>
<dbReference type="Proteomes" id="UP000305517">
    <property type="component" value="Unassembled WGS sequence"/>
</dbReference>
<gene>
    <name evidence="6" type="ORF">FDY95_09475</name>
</gene>
<keyword evidence="7" id="KW-1185">Reference proteome</keyword>
<dbReference type="OrthoDB" id="7960583at2"/>
<dbReference type="InterPro" id="IPR032808">
    <property type="entry name" value="DoxX"/>
</dbReference>
<sequence length="151" mass="16405">MLSQAPRVMEPKTATTLYWTLTLPFAAFMLFGGVSEVIHHPSGQEIMQHLGYPEHVLTVLGIGKLLGAVALVQPWFRTVKEWAYAGFTFNLLGACAARYAAHDGFWLVASPLLFLAFMLASCALWRRVRPQQFGSGTAHVAVASSLGTVAA</sequence>
<evidence type="ECO:0000256" key="4">
    <source>
        <dbReference type="ARBA" id="ARBA00023136"/>
    </source>
</evidence>
<keyword evidence="4 5" id="KW-0472">Membrane</keyword>
<feature type="transmembrane region" description="Helical" evidence="5">
    <location>
        <begin position="55"/>
        <end position="75"/>
    </location>
</feature>
<reference evidence="6 7" key="1">
    <citation type="submission" date="2019-05" db="EMBL/GenBank/DDBJ databases">
        <title>Hymenobacter edaphi sp. nov., isolated from abandoned arsenic-contaminated farmland soil.</title>
        <authorList>
            <person name="Nie L."/>
        </authorList>
    </citation>
    <scope>NUCLEOTIDE SEQUENCE [LARGE SCALE GENOMIC DNA]</scope>
    <source>
        <strain evidence="6 7">1-3-3-8</strain>
    </source>
</reference>
<comment type="caution">
    <text evidence="6">The sequence shown here is derived from an EMBL/GenBank/DDBJ whole genome shotgun (WGS) entry which is preliminary data.</text>
</comment>
<evidence type="ECO:0000256" key="1">
    <source>
        <dbReference type="ARBA" id="ARBA00004141"/>
    </source>
</evidence>
<dbReference type="InterPro" id="IPR016944">
    <property type="entry name" value="UCP030066"/>
</dbReference>
<feature type="transmembrane region" description="Helical" evidence="5">
    <location>
        <begin position="105"/>
        <end position="125"/>
    </location>
</feature>
<evidence type="ECO:0000313" key="7">
    <source>
        <dbReference type="Proteomes" id="UP000305517"/>
    </source>
</evidence>
<evidence type="ECO:0000256" key="5">
    <source>
        <dbReference type="SAM" id="Phobius"/>
    </source>
</evidence>
<dbReference type="GO" id="GO:0016020">
    <property type="term" value="C:membrane"/>
    <property type="evidence" value="ECO:0007669"/>
    <property type="project" value="UniProtKB-SubCell"/>
</dbReference>